<comment type="caution">
    <text evidence="4">The sequence shown here is derived from an EMBL/GenBank/DDBJ whole genome shotgun (WGS) entry which is preliminary data.</text>
</comment>
<protein>
    <recommendedName>
        <fullName evidence="3">Cyclin-like domain-containing protein</fullName>
    </recommendedName>
</protein>
<dbReference type="Pfam" id="PF00134">
    <property type="entry name" value="Cyclin_N"/>
    <property type="match status" value="1"/>
</dbReference>
<feature type="domain" description="Cyclin-like" evidence="3">
    <location>
        <begin position="50"/>
        <end position="152"/>
    </location>
</feature>
<keyword evidence="1 2" id="KW-0195">Cyclin</keyword>
<dbReference type="InterPro" id="IPR004367">
    <property type="entry name" value="Cyclin_C-dom"/>
</dbReference>
<organism evidence="4 5">
    <name type="scientific">Ceratopteris richardii</name>
    <name type="common">Triangle waterfern</name>
    <dbReference type="NCBI Taxonomy" id="49495"/>
    <lineage>
        <taxon>Eukaryota</taxon>
        <taxon>Viridiplantae</taxon>
        <taxon>Streptophyta</taxon>
        <taxon>Embryophyta</taxon>
        <taxon>Tracheophyta</taxon>
        <taxon>Polypodiopsida</taxon>
        <taxon>Polypodiidae</taxon>
        <taxon>Polypodiales</taxon>
        <taxon>Pteridineae</taxon>
        <taxon>Pteridaceae</taxon>
        <taxon>Parkerioideae</taxon>
        <taxon>Ceratopteris</taxon>
    </lineage>
</organism>
<reference evidence="4" key="1">
    <citation type="submission" date="2021-08" db="EMBL/GenBank/DDBJ databases">
        <title>WGS assembly of Ceratopteris richardii.</title>
        <authorList>
            <person name="Marchant D.B."/>
            <person name="Chen G."/>
            <person name="Jenkins J."/>
            <person name="Shu S."/>
            <person name="Leebens-Mack J."/>
            <person name="Grimwood J."/>
            <person name="Schmutz J."/>
            <person name="Soltis P."/>
            <person name="Soltis D."/>
            <person name="Chen Z.-H."/>
        </authorList>
    </citation>
    <scope>NUCLEOTIDE SEQUENCE</scope>
    <source>
        <strain evidence="4">Whitten #5841</strain>
        <tissue evidence="4">Leaf</tissue>
    </source>
</reference>
<comment type="similarity">
    <text evidence="2">Belongs to the cyclin family.</text>
</comment>
<evidence type="ECO:0000256" key="1">
    <source>
        <dbReference type="ARBA" id="ARBA00023127"/>
    </source>
</evidence>
<evidence type="ECO:0000313" key="5">
    <source>
        <dbReference type="Proteomes" id="UP000825935"/>
    </source>
</evidence>
<evidence type="ECO:0000256" key="2">
    <source>
        <dbReference type="RuleBase" id="RU000383"/>
    </source>
</evidence>
<dbReference type="OrthoDB" id="10264655at2759"/>
<gene>
    <name evidence="4" type="ORF">KP509_14G079200</name>
</gene>
<evidence type="ECO:0000313" key="4">
    <source>
        <dbReference type="EMBL" id="KAH7416183.1"/>
    </source>
</evidence>
<dbReference type="Proteomes" id="UP000825935">
    <property type="component" value="Chromosome 14"/>
</dbReference>
<feature type="domain" description="Cyclin-like" evidence="3">
    <location>
        <begin position="165"/>
        <end position="253"/>
    </location>
</feature>
<dbReference type="Gene3D" id="1.10.472.10">
    <property type="entry name" value="Cyclin-like"/>
    <property type="match status" value="2"/>
</dbReference>
<dbReference type="SUPFAM" id="SSF47954">
    <property type="entry name" value="Cyclin-like"/>
    <property type="match status" value="2"/>
</dbReference>
<dbReference type="SMART" id="SM00385">
    <property type="entry name" value="CYCLIN"/>
    <property type="match status" value="2"/>
</dbReference>
<dbReference type="EMBL" id="CM035419">
    <property type="protein sequence ID" value="KAH7416183.1"/>
    <property type="molecule type" value="Genomic_DNA"/>
</dbReference>
<dbReference type="PANTHER" id="PTHR10026">
    <property type="entry name" value="CYCLIN"/>
    <property type="match status" value="1"/>
</dbReference>
<dbReference type="GO" id="GO:0006357">
    <property type="term" value="P:regulation of transcription by RNA polymerase II"/>
    <property type="evidence" value="ECO:0007669"/>
    <property type="project" value="InterPro"/>
</dbReference>
<dbReference type="InterPro" id="IPR036915">
    <property type="entry name" value="Cyclin-like_sf"/>
</dbReference>
<proteinExistence type="inferred from homology"/>
<sequence>MDASLDHMESVVGSSSCLHVCAENLDKCSSCGGEAILSSQEASFRKSYSTFLQKLGQQLKLPQVTIATAIVLCHRFFSCQSPVKNDRFVIAAVCIFLAGKVEETPERLHNVIIVSYELRNAQDPDASLKIKQKEVYDEQKELLLMGERLVLVTLGFNLTVSHPYKPLIDVIKRLTLPPTVSRSQLAQIAWNFINDGLQTLLCLQFTPSHVAAGALFLASKFLRIKIGDWKEFLSKEFDIDLQQLKNVSNQILQSYESHAESSADALKANKLVRIGENFEQRVPNEACTDREVVESLKCSRDSEKHTSERRVKVEEEIELNMSQKTRTGRFDIDNTTCNTGQSDVTDEKEVQVPEKSYSRDDDWEFRGQCREEYDRNRGHFSAMEDEMDGQSIKNFRTHCRERKLRRLERHRSPMEGQIDSVLIGSNRYNPCVRISSRNWGVRHVSHRQEPPVRLFDSKNDLRKGVTRREFLTRLRNKKMSIKGSTGTSECLNVRLQNRLKLLRQKDEMLKKHCSWDARDYHMKRLH</sequence>
<evidence type="ECO:0000259" key="3">
    <source>
        <dbReference type="SMART" id="SM00385"/>
    </source>
</evidence>
<dbReference type="InterPro" id="IPR013763">
    <property type="entry name" value="Cyclin-like_dom"/>
</dbReference>
<dbReference type="AlphaFoldDB" id="A0A8T2TEN7"/>
<dbReference type="InterPro" id="IPR006671">
    <property type="entry name" value="Cyclin_N"/>
</dbReference>
<dbReference type="Pfam" id="PF02984">
    <property type="entry name" value="Cyclin_C"/>
    <property type="match status" value="1"/>
</dbReference>
<dbReference type="GO" id="GO:0016538">
    <property type="term" value="F:cyclin-dependent protein serine/threonine kinase regulator activity"/>
    <property type="evidence" value="ECO:0007669"/>
    <property type="project" value="InterPro"/>
</dbReference>
<name>A0A8T2TEN7_CERRI</name>
<keyword evidence="5" id="KW-1185">Reference proteome</keyword>
<dbReference type="InterPro" id="IPR043198">
    <property type="entry name" value="Cyclin/Ssn8"/>
</dbReference>
<accession>A0A8T2TEN7</accession>